<evidence type="ECO:0000313" key="13">
    <source>
        <dbReference type="Proteomes" id="UP000010116"/>
    </source>
</evidence>
<comment type="pathway">
    <text evidence="10">Amino-acid biosynthesis; L-lysine biosynthesis via DAP pathway; LL-2,6-diaminopimelate from (S)-tetrahydrodipicolinate (succinylase route): step 1/3.</text>
</comment>
<feature type="binding site" evidence="10">
    <location>
        <position position="161"/>
    </location>
    <ligand>
        <name>Mg(2+)</name>
        <dbReference type="ChEBI" id="CHEBI:18420"/>
        <label>2</label>
        <note>ligand shared between trimeric partners</note>
    </ligand>
</feature>
<name>J5KNI6_9GAMM</name>
<evidence type="ECO:0000256" key="8">
    <source>
        <dbReference type="ARBA" id="ARBA00023154"/>
    </source>
</evidence>
<dbReference type="Gene3D" id="2.160.10.10">
    <property type="entry name" value="Hexapeptide repeat proteins"/>
    <property type="match status" value="1"/>
</dbReference>
<evidence type="ECO:0000256" key="5">
    <source>
        <dbReference type="ARBA" id="ARBA00022723"/>
    </source>
</evidence>
<comment type="caution">
    <text evidence="10">Lacks conserved residue(s) required for the propagation of feature annotation.</text>
</comment>
<keyword evidence="7 10" id="KW-0220">Diaminopimelate biosynthesis</keyword>
<feature type="binding site" evidence="10">
    <location>
        <position position="197"/>
    </location>
    <ligand>
        <name>succinyl-CoA</name>
        <dbReference type="ChEBI" id="CHEBI:57292"/>
    </ligand>
</feature>
<protein>
    <recommendedName>
        <fullName evidence="10">2,3,4,5-tetrahydropyridine-2,6-dicarboxylate N-succinyltransferase</fullName>
        <ecNumber evidence="10">2.3.1.117</ecNumber>
    </recommendedName>
    <alternativeName>
        <fullName evidence="10">Tetrahydrodipicolinate N-succinyltransferase</fullName>
        <shortName evidence="10">THDP succinyltransferase</shortName>
        <shortName evidence="10">THP succinyltransferase</shortName>
    </alternativeName>
    <alternativeName>
        <fullName evidence="10">Tetrahydropicolinate succinylase</fullName>
    </alternativeName>
</protein>
<dbReference type="EMBL" id="JH611165">
    <property type="protein sequence ID" value="EJP73441.1"/>
    <property type="molecule type" value="Genomic_DNA"/>
</dbReference>
<dbReference type="FunFam" id="2.160.10.10:FF:000009">
    <property type="entry name" value="2,3,4,5-tetrahydropyridine-2,6-dicarboxylate N-succinyltransferase"/>
    <property type="match status" value="1"/>
</dbReference>
<keyword evidence="6 10" id="KW-0460">Magnesium</keyword>
<organism evidence="12 13">
    <name type="scientific">SAR86 cluster bacterium SAR86B</name>
    <dbReference type="NCBI Taxonomy" id="1123867"/>
    <lineage>
        <taxon>Bacteria</taxon>
        <taxon>Pseudomonadati</taxon>
        <taxon>Pseudomonadota</taxon>
        <taxon>Gammaproteobacteria</taxon>
        <taxon>SAR86 cluster</taxon>
    </lineage>
</organism>
<evidence type="ECO:0000256" key="1">
    <source>
        <dbReference type="ARBA" id="ARBA00011233"/>
    </source>
</evidence>
<feature type="binding site" evidence="10">
    <location>
        <position position="243"/>
    </location>
    <ligand>
        <name>succinyl-CoA</name>
        <dbReference type="ChEBI" id="CHEBI:57292"/>
    </ligand>
</feature>
<dbReference type="InterPro" id="IPR001451">
    <property type="entry name" value="Hexapep"/>
</dbReference>
<keyword evidence="8 10" id="KW-0457">Lysine biosynthesis</keyword>
<dbReference type="InterPro" id="IPR032784">
    <property type="entry name" value="THDPS_M"/>
</dbReference>
<dbReference type="GO" id="GO:0019877">
    <property type="term" value="P:diaminopimelate biosynthetic process"/>
    <property type="evidence" value="ECO:0007669"/>
    <property type="project" value="UniProtKB-UniRule"/>
</dbReference>
<dbReference type="AlphaFoldDB" id="J5KNI6"/>
<evidence type="ECO:0000256" key="10">
    <source>
        <dbReference type="HAMAP-Rule" id="MF_02122"/>
    </source>
</evidence>
<keyword evidence="2 10" id="KW-0963">Cytoplasm</keyword>
<evidence type="ECO:0000256" key="4">
    <source>
        <dbReference type="ARBA" id="ARBA00022679"/>
    </source>
</evidence>
<dbReference type="Gene3D" id="3.30.70.2010">
    <property type="match status" value="1"/>
</dbReference>
<evidence type="ECO:0000256" key="9">
    <source>
        <dbReference type="ARBA" id="ARBA00023315"/>
    </source>
</evidence>
<comment type="catalytic activity">
    <reaction evidence="10">
        <text>(S)-2,3,4,5-tetrahydrodipicolinate + succinyl-CoA + H2O = (S)-2-succinylamino-6-oxoheptanedioate + CoA</text>
        <dbReference type="Rhea" id="RHEA:17325"/>
        <dbReference type="ChEBI" id="CHEBI:15377"/>
        <dbReference type="ChEBI" id="CHEBI:15685"/>
        <dbReference type="ChEBI" id="CHEBI:16845"/>
        <dbReference type="ChEBI" id="CHEBI:57287"/>
        <dbReference type="ChEBI" id="CHEBI:57292"/>
        <dbReference type="EC" id="2.3.1.117"/>
    </reaction>
</comment>
<sequence>MKIKALGIPRKSSSGKILDVSFPYIEFNDEKIGDIDINNENLINYEWDKSNLDASINDTESAYLKLHLISHKFCKPNSINLDGIFNALPNVVWTNIGPVDIDEIDQLLTKSKIENLNVYVRSIDKFPCLTDYVIPKNVRIADASRVRLGAYLSEGTTIMHEGFVNFNAGTMGSAMIEGRISAGVIIGNGSDLGGGSSTMGTLSGGNNIKISLGENSLIGANAGLGIPLGDNCIVEAGLYLTAGTKIALLDEKNEIDSVLKGLELAGASNILFYRDSQTGKVVAKANKKPIQLNETLHTNE</sequence>
<feature type="binding site" evidence="10">
    <location>
        <position position="260"/>
    </location>
    <ligand>
        <name>succinyl-CoA</name>
        <dbReference type="ChEBI" id="CHEBI:57292"/>
    </ligand>
</feature>
<dbReference type="CDD" id="cd04649">
    <property type="entry name" value="LbH_THP_succinylT_putative"/>
    <property type="match status" value="1"/>
</dbReference>
<evidence type="ECO:0000256" key="6">
    <source>
        <dbReference type="ARBA" id="ARBA00022842"/>
    </source>
</evidence>
<comment type="function">
    <text evidence="10">Catalyzes the conversion of the cyclic tetrahydrodipicolinate (THDP) into the acyclic N-succinyl-L-2-amino-6-oxopimelate using succinyl-CoA.</text>
</comment>
<proteinExistence type="inferred from homology"/>
<feature type="binding site" evidence="10">
    <location>
        <position position="194"/>
    </location>
    <ligand>
        <name>succinyl-CoA</name>
        <dbReference type="ChEBI" id="CHEBI:57292"/>
    </ligand>
</feature>
<dbReference type="HOGENOM" id="CLU_057490_0_0_6"/>
<feature type="binding site" evidence="10">
    <location>
        <position position="220"/>
    </location>
    <ligand>
        <name>succinyl-CoA</name>
        <dbReference type="ChEBI" id="CHEBI:57292"/>
    </ligand>
</feature>
<comment type="subcellular location">
    <subcellularLocation>
        <location evidence="10">Cytoplasm</location>
    </subcellularLocation>
</comment>
<dbReference type="Proteomes" id="UP000010116">
    <property type="component" value="Unassembled WGS sequence"/>
</dbReference>
<dbReference type="HAMAP" id="MF_02122">
    <property type="entry name" value="DapD_type2"/>
    <property type="match status" value="1"/>
</dbReference>
<dbReference type="Gene3D" id="3.30.60.70">
    <property type="entry name" value="Trimeric LpxA-like enzymes"/>
    <property type="match status" value="1"/>
</dbReference>
<feature type="binding site" evidence="10">
    <location>
        <position position="179"/>
    </location>
    <ligand>
        <name>succinyl-CoA</name>
        <dbReference type="ChEBI" id="CHEBI:57292"/>
    </ligand>
</feature>
<dbReference type="GO" id="GO:0009089">
    <property type="term" value="P:lysine biosynthetic process via diaminopimelate"/>
    <property type="evidence" value="ECO:0007669"/>
    <property type="project" value="UniProtKB-UniRule"/>
</dbReference>
<dbReference type="GO" id="GO:0000287">
    <property type="term" value="F:magnesium ion binding"/>
    <property type="evidence" value="ECO:0007669"/>
    <property type="project" value="UniProtKB-UniRule"/>
</dbReference>
<dbReference type="EC" id="2.3.1.117" evidence="10"/>
<comment type="subunit">
    <text evidence="1 10">Homotrimer.</text>
</comment>
<keyword evidence="4 10" id="KW-0808">Transferase</keyword>
<evidence type="ECO:0000256" key="2">
    <source>
        <dbReference type="ARBA" id="ARBA00022490"/>
    </source>
</evidence>
<dbReference type="Pfam" id="PF14602">
    <property type="entry name" value="Hexapep_2"/>
    <property type="match status" value="1"/>
</dbReference>
<evidence type="ECO:0000256" key="3">
    <source>
        <dbReference type="ARBA" id="ARBA00022605"/>
    </source>
</evidence>
<feature type="active site" description="Acyl-anhydride intermediate" evidence="10">
    <location>
        <position position="177"/>
    </location>
</feature>
<dbReference type="UniPathway" id="UPA00034">
    <property type="reaction ID" value="UER00019"/>
</dbReference>
<keyword evidence="3 10" id="KW-0028">Amino-acid biosynthesis</keyword>
<dbReference type="GO" id="GO:0008666">
    <property type="term" value="F:2,3,4,5-tetrahydropyridine-2,6-dicarboxylate N-succinyltransferase activity"/>
    <property type="evidence" value="ECO:0007669"/>
    <property type="project" value="UniProtKB-UniRule"/>
</dbReference>
<accession>J5KNI6</accession>
<reference evidence="12 13" key="1">
    <citation type="journal article" date="2012" name="ISME J.">
        <title>Genomic insights to SAR86, an abundant and uncultivated marine bacterial lineage.</title>
        <authorList>
            <person name="Dupont C.L."/>
            <person name="Rusch D.B."/>
            <person name="Yooseph S."/>
            <person name="Lombardo M.J."/>
            <person name="Richter R.A."/>
            <person name="Valas R."/>
            <person name="Novotny M."/>
            <person name="Yee-Greenbaum J."/>
            <person name="Selengut J.D."/>
            <person name="Haft D.H."/>
            <person name="Halpern A.L."/>
            <person name="Lasken R.S."/>
            <person name="Nealson K."/>
            <person name="Friedman R."/>
            <person name="Venter J.C."/>
        </authorList>
    </citation>
    <scope>NUCLEOTIDE SEQUENCE [LARGE SCALE GENOMIC DNA]</scope>
</reference>
<feature type="binding site" evidence="10">
    <location>
        <begin position="235"/>
        <end position="236"/>
    </location>
    <ligand>
        <name>succinyl-CoA</name>
        <dbReference type="ChEBI" id="CHEBI:57292"/>
    </ligand>
</feature>
<evidence type="ECO:0000256" key="7">
    <source>
        <dbReference type="ARBA" id="ARBA00022915"/>
    </source>
</evidence>
<dbReference type="InterPro" id="IPR011004">
    <property type="entry name" value="Trimer_LpxA-like_sf"/>
</dbReference>
<dbReference type="SUPFAM" id="SSF51161">
    <property type="entry name" value="Trimeric LpxA-like enzymes"/>
    <property type="match status" value="1"/>
</dbReference>
<keyword evidence="9 10" id="KW-0012">Acyltransferase</keyword>
<dbReference type="InterPro" id="IPR026586">
    <property type="entry name" value="Type2_DapD"/>
</dbReference>
<comment type="similarity">
    <text evidence="10">Belongs to the type 2 tetrahydrodipicolinate N-succinyltransferase family.</text>
</comment>
<dbReference type="Pfam" id="PF14789">
    <property type="entry name" value="THDPS_M"/>
    <property type="match status" value="1"/>
</dbReference>
<evidence type="ECO:0000259" key="11">
    <source>
        <dbReference type="Pfam" id="PF14789"/>
    </source>
</evidence>
<keyword evidence="5 10" id="KW-0479">Metal-binding</keyword>
<dbReference type="GO" id="GO:0005737">
    <property type="term" value="C:cytoplasm"/>
    <property type="evidence" value="ECO:0007669"/>
    <property type="project" value="UniProtKB-SubCell"/>
</dbReference>
<dbReference type="InterPro" id="IPR038361">
    <property type="entry name" value="THDPS_M_sf"/>
</dbReference>
<feature type="domain" description="2,3,4,5-tetrahydropyridine-2,6-dicarboxylate N-succinyltransferase middle" evidence="11">
    <location>
        <begin position="88"/>
        <end position="127"/>
    </location>
</feature>
<evidence type="ECO:0000313" key="12">
    <source>
        <dbReference type="EMBL" id="EJP73441.1"/>
    </source>
</evidence>
<gene>
    <name evidence="10" type="primary">dapD</name>
    <name evidence="12" type="ORF">NT02SARS_0256</name>
</gene>